<organism evidence="1 2">
    <name type="scientific">Clostridioides difficile</name>
    <name type="common">Peptoclostridium difficile</name>
    <dbReference type="NCBI Taxonomy" id="1496"/>
    <lineage>
        <taxon>Bacteria</taxon>
        <taxon>Bacillati</taxon>
        <taxon>Bacillota</taxon>
        <taxon>Clostridia</taxon>
        <taxon>Peptostreptococcales</taxon>
        <taxon>Peptostreptococcaceae</taxon>
        <taxon>Clostridioides</taxon>
    </lineage>
</organism>
<name>A0A9X8RLJ5_CLODI</name>
<evidence type="ECO:0000313" key="1">
    <source>
        <dbReference type="EMBL" id="SJT00251.1"/>
    </source>
</evidence>
<dbReference type="InterPro" id="IPR000119">
    <property type="entry name" value="Hist_DNA-bd"/>
</dbReference>
<reference evidence="1 2" key="1">
    <citation type="submission" date="2017-02" db="EMBL/GenBank/DDBJ databases">
        <authorList>
            <consortium name="Pathogen Informatics"/>
        </authorList>
    </citation>
    <scope>NUCLEOTIDE SEQUENCE [LARGE SCALE GENOMIC DNA]</scope>
    <source>
        <strain evidence="1 2">VRECD0157</strain>
    </source>
</reference>
<dbReference type="GO" id="GO:0030527">
    <property type="term" value="F:structural constituent of chromatin"/>
    <property type="evidence" value="ECO:0007669"/>
    <property type="project" value="InterPro"/>
</dbReference>
<dbReference type="Proteomes" id="UP000189137">
    <property type="component" value="Unassembled WGS sequence"/>
</dbReference>
<gene>
    <name evidence="1" type="ORF">SAMEA3375112_03397</name>
</gene>
<protein>
    <submittedName>
        <fullName evidence="1">Bacterial DNA-binding protein</fullName>
    </submittedName>
</protein>
<dbReference type="EMBL" id="FUPS01000014">
    <property type="protein sequence ID" value="SJT00251.1"/>
    <property type="molecule type" value="Genomic_DNA"/>
</dbReference>
<accession>A0A9X8RLJ5</accession>
<dbReference type="Gene3D" id="4.10.520.10">
    <property type="entry name" value="IHF-like DNA-binding proteins"/>
    <property type="match status" value="1"/>
</dbReference>
<comment type="caution">
    <text evidence="1">The sequence shown here is derived from an EMBL/GenBank/DDBJ whole genome shotgun (WGS) entry which is preliminary data.</text>
</comment>
<dbReference type="AlphaFoldDB" id="A0A9X8RLJ5"/>
<dbReference type="GO" id="GO:0003677">
    <property type="term" value="F:DNA binding"/>
    <property type="evidence" value="ECO:0007669"/>
    <property type="project" value="UniProtKB-KW"/>
</dbReference>
<sequence>MRKNEYVKLFQEKLKEEGLELKQKEVDVVLDAFKELVVDIFKSGEDATIGGFLKIGRKEIEACEKTHTLPGKEGEKYIIPASTKPTVKFINSFVKEHMILK</sequence>
<proteinExistence type="predicted"/>
<dbReference type="InterPro" id="IPR010992">
    <property type="entry name" value="IHF-like_DNA-bd_dom_sf"/>
</dbReference>
<dbReference type="RefSeq" id="WP_009900715.1">
    <property type="nucleotide sequence ID" value="NZ_BIQW01000005.1"/>
</dbReference>
<dbReference type="Pfam" id="PF00216">
    <property type="entry name" value="Bac_DNA_binding"/>
    <property type="match status" value="1"/>
</dbReference>
<keyword evidence="1" id="KW-0238">DNA-binding</keyword>
<evidence type="ECO:0000313" key="2">
    <source>
        <dbReference type="Proteomes" id="UP000189137"/>
    </source>
</evidence>
<dbReference type="SUPFAM" id="SSF47729">
    <property type="entry name" value="IHF-like DNA-binding proteins"/>
    <property type="match status" value="1"/>
</dbReference>